<gene>
    <name evidence="1" type="ORF">KIPB_014459</name>
</gene>
<dbReference type="PANTHER" id="PTHR32329">
    <property type="entry name" value="BIFUNCTIONAL PROTEIN [INCLUDES 2-HYDROXYACYL-COA DEHYDRATASE (N-TER) AND ITS ACTIVATOR DOMAIN (C_TERM)-RELATED"/>
    <property type="match status" value="1"/>
</dbReference>
<evidence type="ECO:0000313" key="2">
    <source>
        <dbReference type="Proteomes" id="UP000265618"/>
    </source>
</evidence>
<dbReference type="EMBL" id="BDIP01007443">
    <property type="protein sequence ID" value="GIQ91280.1"/>
    <property type="molecule type" value="Genomic_DNA"/>
</dbReference>
<keyword evidence="2" id="KW-1185">Reference proteome</keyword>
<feature type="non-terminal residue" evidence="1">
    <location>
        <position position="1"/>
    </location>
</feature>
<feature type="non-terminal residue" evidence="1">
    <location>
        <position position="162"/>
    </location>
</feature>
<dbReference type="AlphaFoldDB" id="A0A9K3DAC2"/>
<organism evidence="1 2">
    <name type="scientific">Kipferlia bialata</name>
    <dbReference type="NCBI Taxonomy" id="797122"/>
    <lineage>
        <taxon>Eukaryota</taxon>
        <taxon>Metamonada</taxon>
        <taxon>Carpediemonas-like organisms</taxon>
        <taxon>Kipferlia</taxon>
    </lineage>
</organism>
<protein>
    <submittedName>
        <fullName evidence="1">2-hydroxyglutaryl-CoA dehydratase, D-component</fullName>
    </submittedName>
</protein>
<dbReference type="PANTHER" id="PTHR32329:SF4">
    <property type="entry name" value="ACTIVATOR OF 2-HYDROXYACYL-COA DEHYDRATASE"/>
    <property type="match status" value="1"/>
</dbReference>
<proteinExistence type="predicted"/>
<dbReference type="Proteomes" id="UP000265618">
    <property type="component" value="Unassembled WGS sequence"/>
</dbReference>
<reference evidence="1 2" key="1">
    <citation type="journal article" date="2018" name="PLoS ONE">
        <title>The draft genome of Kipferlia bialata reveals reductive genome evolution in fornicate parasites.</title>
        <authorList>
            <person name="Tanifuji G."/>
            <person name="Takabayashi S."/>
            <person name="Kume K."/>
            <person name="Takagi M."/>
            <person name="Nakayama T."/>
            <person name="Kamikawa R."/>
            <person name="Inagaki Y."/>
            <person name="Hashimoto T."/>
        </authorList>
    </citation>
    <scope>NUCLEOTIDE SEQUENCE [LARGE SCALE GENOMIC DNA]</scope>
    <source>
        <strain evidence="1">NY0173</strain>
    </source>
</reference>
<sequence>EMADSGYTIVAPQMSPIHFQFFKTAFATGGHDVMVLDQCSDEVVKEGLTSVHNDACYPSILVVGQLIHAVRSGRVNPDKCALAITQTGGGCRATNYVAFIRKALRDAGLAHIPVLALSAQGIETNSGFKIKAGLLKRIAFGLLYGDILERVLYRVRPYEVTK</sequence>
<evidence type="ECO:0000313" key="1">
    <source>
        <dbReference type="EMBL" id="GIQ91280.1"/>
    </source>
</evidence>
<accession>A0A9K3DAC2</accession>
<dbReference type="InterPro" id="IPR051805">
    <property type="entry name" value="Dehydratase_Activator_Redct"/>
</dbReference>
<comment type="caution">
    <text evidence="1">The sequence shown here is derived from an EMBL/GenBank/DDBJ whole genome shotgun (WGS) entry which is preliminary data.</text>
</comment>
<name>A0A9K3DAC2_9EUKA</name>